<dbReference type="Proteomes" id="UP000191116">
    <property type="component" value="Unassembled WGS sequence"/>
</dbReference>
<protein>
    <submittedName>
        <fullName evidence="2">AAA-like domain protein</fullName>
    </submittedName>
</protein>
<dbReference type="Gene3D" id="3.40.50.300">
    <property type="entry name" value="P-loop containing nucleotide triphosphate hydrolases"/>
    <property type="match status" value="1"/>
</dbReference>
<dbReference type="Pfam" id="PF19044">
    <property type="entry name" value="P-loop_TraG"/>
    <property type="match status" value="1"/>
</dbReference>
<dbReference type="PANTHER" id="PTHR38467">
    <property type="match status" value="1"/>
</dbReference>
<dbReference type="Pfam" id="PF11130">
    <property type="entry name" value="TraC_F_IV"/>
    <property type="match status" value="1"/>
</dbReference>
<dbReference type="InterPro" id="IPR027417">
    <property type="entry name" value="P-loop_NTPase"/>
</dbReference>
<dbReference type="InterPro" id="IPR053155">
    <property type="entry name" value="F-pilin_assembly_TraC"/>
</dbReference>
<dbReference type="AlphaFoldDB" id="A0A1T4USR4"/>
<dbReference type="CDD" id="cd01127">
    <property type="entry name" value="TrwB_TraG_TraD_VirD4"/>
    <property type="match status" value="1"/>
</dbReference>
<dbReference type="OrthoDB" id="9816422at2"/>
<dbReference type="EMBL" id="FUWP01000031">
    <property type="protein sequence ID" value="SKA55690.1"/>
    <property type="molecule type" value="Genomic_DNA"/>
</dbReference>
<dbReference type="Gene3D" id="1.10.8.730">
    <property type="match status" value="1"/>
</dbReference>
<sequence>MANSVNKFYEDFGKNDISKLMPVLGFNRRHQYFELDDSHIGNMYKIQTAGGATDNMQAQLESIFKQEWPDDSFIQIVFWANDDLNEFTTNFSYYHGYRQEGTVGEKLNAISRGLINHYQKASQDGFARSECRPRSFDCYVCVKTPIKGNLGIPTKEELKNYKSLRDDLVESFDSVGLFTQNMDEWMWRDMMNKMLNRKKNSPWRRGKTPHCASLLPREQVQDIGGGITFEKDKIFIDDQQIALLSPKVYPKIIGFGDMLNVFNDWRFGQQTAWGNFLMVLNVHFPNDKKTRSEVKKKRTYMGAVANNRLTSWMDKVRWQKKDYDIAFDKLEQKRSRLINCYLQFMILGDNEDHLDKQVSKFKQIAASNAGFDLERDTHLTPPLFLHSLPFGPEVSAMKTLKRYNTLPSDVAAFFSPVFSSSNGNAPNKPIIPFVTRNMGMFGFNPYETDGSMNGLVVAESGSGKSVLVQYIVTCVLGSGNLPSSKMWSEMNLSEKELEDALRISDDLIQAKNDGGMAMIIDVGRSYLNLCDELNGLFLSFGPGMEFSLNPFPSVVDFNSAEDPQSGMILEMLKIMADPSGKLDVVTSRMMADVLQQMWEAHGTESSVTIFQTMCSDSEDKRLKDIGITLKPYAEGGMNGHLFTTKKPPPSLDNPFIVCELEELKAQPENQLIALMQIINLCYRHFFLADGNKDPSKQRRKVFIVDECWSFLGGNDDYQGQTNPVATFLESAFRRFRKVNASAWIITQMLSDVYGSSVGRAIVANCVYRLFLYQKRDTIEQVKKDKMLDLSEQNFELLKSIRTRKNMFAEIFFQAGDDVCEIIRFYAPKSMLLLYSTDPRDRAEIRRYQSQGMSIDEAISAIIKDRDETDYASDMYDLENDDENEEIHEEAV</sequence>
<dbReference type="PANTHER" id="PTHR38467:SF1">
    <property type="entry name" value="CONJUGATIVE TRANSFER: ASSEMBLY"/>
    <property type="match status" value="1"/>
</dbReference>
<dbReference type="InterPro" id="IPR025955">
    <property type="entry name" value="TraC/Conjuga_ATPase"/>
</dbReference>
<dbReference type="RefSeq" id="WP_080176331.1">
    <property type="nucleotide sequence ID" value="NZ_AP024856.1"/>
</dbReference>
<reference evidence="2 3" key="1">
    <citation type="submission" date="2017-02" db="EMBL/GenBank/DDBJ databases">
        <authorList>
            <person name="Peterson S.W."/>
        </authorList>
    </citation>
    <scope>NUCLEOTIDE SEQUENCE [LARGE SCALE GENOMIC DNA]</scope>
    <source>
        <strain evidence="2 3">CECT 9189</strain>
    </source>
</reference>
<dbReference type="SUPFAM" id="SSF52540">
    <property type="entry name" value="P-loop containing nucleoside triphosphate hydrolases"/>
    <property type="match status" value="1"/>
</dbReference>
<evidence type="ECO:0000313" key="2">
    <source>
        <dbReference type="EMBL" id="SKA55690.1"/>
    </source>
</evidence>
<dbReference type="InterPro" id="IPR043964">
    <property type="entry name" value="P-loop_TraG"/>
</dbReference>
<feature type="domain" description="TraG P-loop" evidence="1">
    <location>
        <begin position="512"/>
        <end position="864"/>
    </location>
</feature>
<organism evidence="2 3">
    <name type="scientific">Photobacterium toruni</name>
    <dbReference type="NCBI Taxonomy" id="1935446"/>
    <lineage>
        <taxon>Bacteria</taxon>
        <taxon>Pseudomonadati</taxon>
        <taxon>Pseudomonadota</taxon>
        <taxon>Gammaproteobacteria</taxon>
        <taxon>Vibrionales</taxon>
        <taxon>Vibrionaceae</taxon>
        <taxon>Photobacterium</taxon>
    </lineage>
</organism>
<name>A0A1T4USR4_9GAMM</name>
<evidence type="ECO:0000259" key="1">
    <source>
        <dbReference type="Pfam" id="PF19044"/>
    </source>
</evidence>
<accession>A0A1T4USR4</accession>
<evidence type="ECO:0000313" key="3">
    <source>
        <dbReference type="Proteomes" id="UP000191116"/>
    </source>
</evidence>
<gene>
    <name evidence="2" type="ORF">CZ814_03650</name>
</gene>
<proteinExistence type="predicted"/>